<dbReference type="AlphaFoldDB" id="A0A0E9TNH6"/>
<dbReference type="EMBL" id="GBXM01053416">
    <property type="protein sequence ID" value="JAH55161.1"/>
    <property type="molecule type" value="Transcribed_RNA"/>
</dbReference>
<protein>
    <submittedName>
        <fullName evidence="1">Uncharacterized protein</fullName>
    </submittedName>
</protein>
<reference evidence="1" key="1">
    <citation type="submission" date="2014-11" db="EMBL/GenBank/DDBJ databases">
        <authorList>
            <person name="Amaro Gonzalez C."/>
        </authorList>
    </citation>
    <scope>NUCLEOTIDE SEQUENCE</scope>
</reference>
<name>A0A0E9TNH6_ANGAN</name>
<evidence type="ECO:0000313" key="1">
    <source>
        <dbReference type="EMBL" id="JAH55161.1"/>
    </source>
</evidence>
<organism evidence="1">
    <name type="scientific">Anguilla anguilla</name>
    <name type="common">European freshwater eel</name>
    <name type="synonym">Muraena anguilla</name>
    <dbReference type="NCBI Taxonomy" id="7936"/>
    <lineage>
        <taxon>Eukaryota</taxon>
        <taxon>Metazoa</taxon>
        <taxon>Chordata</taxon>
        <taxon>Craniata</taxon>
        <taxon>Vertebrata</taxon>
        <taxon>Euteleostomi</taxon>
        <taxon>Actinopterygii</taxon>
        <taxon>Neopterygii</taxon>
        <taxon>Teleostei</taxon>
        <taxon>Anguilliformes</taxon>
        <taxon>Anguillidae</taxon>
        <taxon>Anguilla</taxon>
    </lineage>
</organism>
<proteinExistence type="predicted"/>
<accession>A0A0E9TNH6</accession>
<reference evidence="1" key="2">
    <citation type="journal article" date="2015" name="Fish Shellfish Immunol.">
        <title>Early steps in the European eel (Anguilla anguilla)-Vibrio vulnificus interaction in the gills: Role of the RtxA13 toxin.</title>
        <authorList>
            <person name="Callol A."/>
            <person name="Pajuelo D."/>
            <person name="Ebbesson L."/>
            <person name="Teles M."/>
            <person name="MacKenzie S."/>
            <person name="Amaro C."/>
        </authorList>
    </citation>
    <scope>NUCLEOTIDE SEQUENCE</scope>
</reference>
<sequence>MRAWKTYKMCIMAYNEYSLQDHF</sequence>